<dbReference type="PANTHER" id="PTHR15549">
    <property type="entry name" value="PAIRED IMMUNOGLOBULIN-LIKE TYPE 2 RECEPTOR"/>
    <property type="match status" value="1"/>
</dbReference>
<dbReference type="GO" id="GO:0071944">
    <property type="term" value="C:cell periphery"/>
    <property type="evidence" value="ECO:0007669"/>
    <property type="project" value="UniProtKB-ARBA"/>
</dbReference>
<keyword evidence="2 6" id="KW-0812">Transmembrane</keyword>
<evidence type="ECO:0000256" key="5">
    <source>
        <dbReference type="SAM" id="MobiDB-lite"/>
    </source>
</evidence>
<name>A0AAD9FTC3_PAPLA</name>
<dbReference type="EMBL" id="JAODAN010000003">
    <property type="protein sequence ID" value="KAK1925773.1"/>
    <property type="molecule type" value="Genomic_DNA"/>
</dbReference>
<keyword evidence="3 6" id="KW-1133">Transmembrane helix</keyword>
<feature type="signal peptide" evidence="7">
    <location>
        <begin position="1"/>
        <end position="20"/>
    </location>
</feature>
<keyword evidence="7" id="KW-0732">Signal</keyword>
<accession>A0AAD9FTC3</accession>
<feature type="region of interest" description="Disordered" evidence="5">
    <location>
        <begin position="65"/>
        <end position="210"/>
    </location>
</feature>
<evidence type="ECO:0008006" key="10">
    <source>
        <dbReference type="Google" id="ProtNLM"/>
    </source>
</evidence>
<comment type="caution">
    <text evidence="8">The sequence shown here is derived from an EMBL/GenBank/DDBJ whole genome shotgun (WGS) entry which is preliminary data.</text>
</comment>
<feature type="transmembrane region" description="Helical" evidence="6">
    <location>
        <begin position="216"/>
        <end position="237"/>
    </location>
</feature>
<dbReference type="GO" id="GO:0016020">
    <property type="term" value="C:membrane"/>
    <property type="evidence" value="ECO:0007669"/>
    <property type="project" value="UniProtKB-SubCell"/>
</dbReference>
<dbReference type="InterPro" id="IPR051694">
    <property type="entry name" value="Immunoregulatory_rcpt-like"/>
</dbReference>
<protein>
    <recommendedName>
        <fullName evidence="10">Mid2 domain-containing protein</fullName>
    </recommendedName>
</protein>
<feature type="region of interest" description="Disordered" evidence="5">
    <location>
        <begin position="375"/>
        <end position="406"/>
    </location>
</feature>
<feature type="compositionally biased region" description="Low complexity" evidence="5">
    <location>
        <begin position="74"/>
        <end position="151"/>
    </location>
</feature>
<evidence type="ECO:0000256" key="7">
    <source>
        <dbReference type="SAM" id="SignalP"/>
    </source>
</evidence>
<feature type="compositionally biased region" description="Low complexity" evidence="5">
    <location>
        <begin position="163"/>
        <end position="197"/>
    </location>
</feature>
<comment type="subcellular location">
    <subcellularLocation>
        <location evidence="1">Membrane</location>
        <topology evidence="1">Single-pass membrane protein</topology>
    </subcellularLocation>
</comment>
<dbReference type="AlphaFoldDB" id="A0AAD9FTC3"/>
<evidence type="ECO:0000256" key="1">
    <source>
        <dbReference type="ARBA" id="ARBA00004167"/>
    </source>
</evidence>
<evidence type="ECO:0000256" key="6">
    <source>
        <dbReference type="SAM" id="Phobius"/>
    </source>
</evidence>
<feature type="chain" id="PRO_5041989829" description="Mid2 domain-containing protein" evidence="7">
    <location>
        <begin position="21"/>
        <end position="439"/>
    </location>
</feature>
<evidence type="ECO:0000313" key="9">
    <source>
        <dbReference type="Proteomes" id="UP001182556"/>
    </source>
</evidence>
<dbReference type="Proteomes" id="UP001182556">
    <property type="component" value="Unassembled WGS sequence"/>
</dbReference>
<gene>
    <name evidence="8" type="ORF">DB88DRAFT_485042</name>
</gene>
<keyword evidence="9" id="KW-1185">Reference proteome</keyword>
<evidence type="ECO:0000256" key="3">
    <source>
        <dbReference type="ARBA" id="ARBA00022989"/>
    </source>
</evidence>
<organism evidence="8 9">
    <name type="scientific">Papiliotrema laurentii</name>
    <name type="common">Cryptococcus laurentii</name>
    <dbReference type="NCBI Taxonomy" id="5418"/>
    <lineage>
        <taxon>Eukaryota</taxon>
        <taxon>Fungi</taxon>
        <taxon>Dikarya</taxon>
        <taxon>Basidiomycota</taxon>
        <taxon>Agaricomycotina</taxon>
        <taxon>Tremellomycetes</taxon>
        <taxon>Tremellales</taxon>
        <taxon>Rhynchogastremaceae</taxon>
        <taxon>Papiliotrema</taxon>
    </lineage>
</organism>
<evidence type="ECO:0000256" key="4">
    <source>
        <dbReference type="ARBA" id="ARBA00023136"/>
    </source>
</evidence>
<sequence>MHWFTTFFTLLPLFSTLVLAETHGNNPPYRRHLSMPKRPARRDDGLVVRAGGPISNDTMAAISSAEQWSSMHQSATTDVTTDGTTTTSATGSGQYGDTIAPITTTSSSSSLTTSSSSTTPLSSSSIEPSASPVAETSVSPVPVSSAPAPSSTMDANAPLTLPSTSSSQTSATTSTRTTSRVSITTATRTASASSTASVEASNAGSSGKSGGLSKTALIVIIVLASVVGLGAVLVFAIRKWKLKPSNRFDARMKPIDFSPRNDGMNDDFLEKTLHRTASNDMADRQRQQFVKELEADPNYVAGIPDHDFTAGTTVNNAGYGAAYNDEMYNHDPFAHAQAYEYDESNTYYAPQHGHAYPPAGVAGHGEYAAHTTDYPTQDTEHGYTNLQRGNSNGSDHAPHTVQQQQQVYPSDFPSADQYLGRPTGGADGPYAQAAQYRTY</sequence>
<keyword evidence="4 6" id="KW-0472">Membrane</keyword>
<evidence type="ECO:0000256" key="2">
    <source>
        <dbReference type="ARBA" id="ARBA00022692"/>
    </source>
</evidence>
<reference evidence="8" key="1">
    <citation type="submission" date="2023-02" db="EMBL/GenBank/DDBJ databases">
        <title>Identification and recombinant expression of a fungal hydrolase from Papiliotrema laurentii that hydrolyzes apple cutin and clears colloidal polyester polyurethane.</title>
        <authorList>
            <consortium name="DOE Joint Genome Institute"/>
            <person name="Roman V.A."/>
            <person name="Bojanowski C."/>
            <person name="Crable B.R."/>
            <person name="Wagner D.N."/>
            <person name="Hung C.S."/>
            <person name="Nadeau L.J."/>
            <person name="Schratz L."/>
            <person name="Haridas S."/>
            <person name="Pangilinan J."/>
            <person name="Lipzen A."/>
            <person name="Na H."/>
            <person name="Yan M."/>
            <person name="Ng V."/>
            <person name="Grigoriev I.V."/>
            <person name="Spatafora J.W."/>
            <person name="Barlow D."/>
            <person name="Biffinger J."/>
            <person name="Kelley-Loughnane N."/>
            <person name="Varaljay V.A."/>
            <person name="Crookes-Goodson W.J."/>
        </authorList>
    </citation>
    <scope>NUCLEOTIDE SEQUENCE</scope>
    <source>
        <strain evidence="8">5307AH</strain>
    </source>
</reference>
<proteinExistence type="predicted"/>
<evidence type="ECO:0000313" key="8">
    <source>
        <dbReference type="EMBL" id="KAK1925773.1"/>
    </source>
</evidence>